<dbReference type="Proteomes" id="UP000005959">
    <property type="component" value="Unassembled WGS sequence"/>
</dbReference>
<keyword evidence="1" id="KW-0472">Membrane</keyword>
<evidence type="ECO:0000313" key="3">
    <source>
        <dbReference type="Proteomes" id="UP000005959"/>
    </source>
</evidence>
<sequence length="50" mass="5622">MCRLINRDSHQANNDKVYHSWSTVVFIFSSVICSPLLANVGCNLKVLAKK</sequence>
<evidence type="ECO:0000256" key="1">
    <source>
        <dbReference type="SAM" id="Phobius"/>
    </source>
</evidence>
<accession>G9Y5C8</accession>
<proteinExistence type="predicted"/>
<evidence type="ECO:0000313" key="2">
    <source>
        <dbReference type="EMBL" id="EHM43787.1"/>
    </source>
</evidence>
<comment type="caution">
    <text evidence="2">The sequence shown here is derived from an EMBL/GenBank/DDBJ whole genome shotgun (WGS) entry which is preliminary data.</text>
</comment>
<name>G9Y5C8_HAFAL</name>
<reference evidence="2 3" key="1">
    <citation type="submission" date="2011-08" db="EMBL/GenBank/DDBJ databases">
        <authorList>
            <person name="Weinstock G."/>
            <person name="Sodergren E."/>
            <person name="Clifton S."/>
            <person name="Fulton L."/>
            <person name="Fulton B."/>
            <person name="Courtney L."/>
            <person name="Fronick C."/>
            <person name="Harrison M."/>
            <person name="Strong C."/>
            <person name="Farmer C."/>
            <person name="Delahaunty K."/>
            <person name="Markovic C."/>
            <person name="Hall O."/>
            <person name="Minx P."/>
            <person name="Tomlinson C."/>
            <person name="Mitreva M."/>
            <person name="Hou S."/>
            <person name="Chen J."/>
            <person name="Wollam A."/>
            <person name="Pepin K.H."/>
            <person name="Johnson M."/>
            <person name="Bhonagiri V."/>
            <person name="Zhang X."/>
            <person name="Suruliraj S."/>
            <person name="Warren W."/>
            <person name="Chinwalla A."/>
            <person name="Mardis E.R."/>
            <person name="Wilson R.K."/>
        </authorList>
    </citation>
    <scope>NUCLEOTIDE SEQUENCE [LARGE SCALE GENOMIC DNA]</scope>
    <source>
        <strain evidence="2 3">ATCC 51873</strain>
    </source>
</reference>
<dbReference type="HOGENOM" id="CLU_3118419_0_0_6"/>
<keyword evidence="1" id="KW-1133">Transmembrane helix</keyword>
<gene>
    <name evidence="2" type="ORF">HMPREF0454_01770</name>
</gene>
<protein>
    <submittedName>
        <fullName evidence="2">Uncharacterized protein</fullName>
    </submittedName>
</protein>
<organism evidence="2 3">
    <name type="scientific">Hafnia alvei ATCC 51873</name>
    <dbReference type="NCBI Taxonomy" id="1002364"/>
    <lineage>
        <taxon>Bacteria</taxon>
        <taxon>Pseudomonadati</taxon>
        <taxon>Pseudomonadota</taxon>
        <taxon>Gammaproteobacteria</taxon>
        <taxon>Enterobacterales</taxon>
        <taxon>Hafniaceae</taxon>
        <taxon>Hafnia</taxon>
    </lineage>
</organism>
<dbReference type="EMBL" id="AGCI01000037">
    <property type="protein sequence ID" value="EHM43787.1"/>
    <property type="molecule type" value="Genomic_DNA"/>
</dbReference>
<feature type="transmembrane region" description="Helical" evidence="1">
    <location>
        <begin position="20"/>
        <end position="40"/>
    </location>
</feature>
<dbReference type="AlphaFoldDB" id="G9Y5C8"/>
<keyword evidence="1" id="KW-0812">Transmembrane</keyword>